<feature type="compositionally biased region" description="Polar residues" evidence="1">
    <location>
        <begin position="77"/>
        <end position="92"/>
    </location>
</feature>
<reference evidence="2 3" key="1">
    <citation type="submission" date="2020-04" db="EMBL/GenBank/DDBJ databases">
        <title>Perkinsus olseni comparative genomics.</title>
        <authorList>
            <person name="Bogema D.R."/>
        </authorList>
    </citation>
    <scope>NUCLEOTIDE SEQUENCE [LARGE SCALE GENOMIC DNA]</scope>
    <source>
        <strain evidence="2">ATCC PRA-205</strain>
    </source>
</reference>
<evidence type="ECO:0000256" key="1">
    <source>
        <dbReference type="SAM" id="MobiDB-lite"/>
    </source>
</evidence>
<proteinExistence type="predicted"/>
<evidence type="ECO:0000313" key="2">
    <source>
        <dbReference type="EMBL" id="KAF4699532.1"/>
    </source>
</evidence>
<accession>A0A7J6PU37</accession>
<comment type="caution">
    <text evidence="2">The sequence shown here is derived from an EMBL/GenBank/DDBJ whole genome shotgun (WGS) entry which is preliminary data.</text>
</comment>
<dbReference type="AlphaFoldDB" id="A0A7J6PU37"/>
<dbReference type="EMBL" id="JABANM010034498">
    <property type="protein sequence ID" value="KAF4699532.1"/>
    <property type="molecule type" value="Genomic_DNA"/>
</dbReference>
<sequence length="123" mass="13384">MSMKNHERDVPRSGIRKLKIIDRDAFTRSQADPVRLLREFMNAVDSDILNLKYKAMGTGTTAKAKDVRQAASKGTLAATSTRGTMEAVSSPNPCMENTPAVTRPLMSVLDLSDAIAAERGYSP</sequence>
<protein>
    <submittedName>
        <fullName evidence="2">Uncharacterized protein</fullName>
    </submittedName>
</protein>
<organism evidence="2 3">
    <name type="scientific">Perkinsus olseni</name>
    <name type="common">Perkinsus atlanticus</name>
    <dbReference type="NCBI Taxonomy" id="32597"/>
    <lineage>
        <taxon>Eukaryota</taxon>
        <taxon>Sar</taxon>
        <taxon>Alveolata</taxon>
        <taxon>Perkinsozoa</taxon>
        <taxon>Perkinsea</taxon>
        <taxon>Perkinsida</taxon>
        <taxon>Perkinsidae</taxon>
        <taxon>Perkinsus</taxon>
    </lineage>
</organism>
<feature type="region of interest" description="Disordered" evidence="1">
    <location>
        <begin position="72"/>
        <end position="95"/>
    </location>
</feature>
<gene>
    <name evidence="2" type="ORF">FOZ62_020236</name>
</gene>
<feature type="non-terminal residue" evidence="2">
    <location>
        <position position="123"/>
    </location>
</feature>
<evidence type="ECO:0000313" key="3">
    <source>
        <dbReference type="Proteomes" id="UP000574390"/>
    </source>
</evidence>
<name>A0A7J6PU37_PEROL</name>
<dbReference type="Proteomes" id="UP000574390">
    <property type="component" value="Unassembled WGS sequence"/>
</dbReference>